<evidence type="ECO:0000313" key="1">
    <source>
        <dbReference type="EMBL" id="CAG8677661.1"/>
    </source>
</evidence>
<dbReference type="OrthoDB" id="2356368at2759"/>
<evidence type="ECO:0000313" key="2">
    <source>
        <dbReference type="Proteomes" id="UP000789342"/>
    </source>
</evidence>
<dbReference type="EMBL" id="CAJVPV010013426">
    <property type="protein sequence ID" value="CAG8677661.1"/>
    <property type="molecule type" value="Genomic_DNA"/>
</dbReference>
<proteinExistence type="predicted"/>
<reference evidence="1" key="1">
    <citation type="submission" date="2021-06" db="EMBL/GenBank/DDBJ databases">
        <authorList>
            <person name="Kallberg Y."/>
            <person name="Tangrot J."/>
            <person name="Rosling A."/>
        </authorList>
    </citation>
    <scope>NUCLEOTIDE SEQUENCE</scope>
    <source>
        <strain evidence="1">CL551</strain>
    </source>
</reference>
<dbReference type="SUPFAM" id="SSF53098">
    <property type="entry name" value="Ribonuclease H-like"/>
    <property type="match status" value="1"/>
</dbReference>
<accession>A0A9N9HI85</accession>
<organism evidence="1 2">
    <name type="scientific">Acaulospora morrowiae</name>
    <dbReference type="NCBI Taxonomy" id="94023"/>
    <lineage>
        <taxon>Eukaryota</taxon>
        <taxon>Fungi</taxon>
        <taxon>Fungi incertae sedis</taxon>
        <taxon>Mucoromycota</taxon>
        <taxon>Glomeromycotina</taxon>
        <taxon>Glomeromycetes</taxon>
        <taxon>Diversisporales</taxon>
        <taxon>Acaulosporaceae</taxon>
        <taxon>Acaulospora</taxon>
    </lineage>
</organism>
<dbReference type="AlphaFoldDB" id="A0A9N9HI85"/>
<protein>
    <submittedName>
        <fullName evidence="1">13882_t:CDS:1</fullName>
    </submittedName>
</protein>
<keyword evidence="2" id="KW-1185">Reference proteome</keyword>
<gene>
    <name evidence="1" type="ORF">AMORRO_LOCUS11105</name>
</gene>
<sequence length="183" mass="22314">RSKRALKALALRHQELPICIITHLEDNEWWQTIEELESHLFLFMAILNHLQRDVARLSDVLHAFAYFMQLYKDREDSFSKNMVQRLESRWKQWEQPLLILSFFLYPKYRNSVFNKFSKFINKDYPFDDDMFSNFNDIQEYWKFMTGATKELSILAALYIQYDETDCRYKRVSWESIFNGIDVY</sequence>
<dbReference type="InterPro" id="IPR012337">
    <property type="entry name" value="RNaseH-like_sf"/>
</dbReference>
<feature type="non-terminal residue" evidence="1">
    <location>
        <position position="183"/>
    </location>
</feature>
<dbReference type="Proteomes" id="UP000789342">
    <property type="component" value="Unassembled WGS sequence"/>
</dbReference>
<comment type="caution">
    <text evidence="1">The sequence shown here is derived from an EMBL/GenBank/DDBJ whole genome shotgun (WGS) entry which is preliminary data.</text>
</comment>
<name>A0A9N9HI85_9GLOM</name>